<feature type="region of interest" description="Disordered" evidence="1">
    <location>
        <begin position="208"/>
        <end position="317"/>
    </location>
</feature>
<dbReference type="SUPFAM" id="SSF54928">
    <property type="entry name" value="RNA-binding domain, RBD"/>
    <property type="match status" value="1"/>
</dbReference>
<proteinExistence type="predicted"/>
<protein>
    <recommendedName>
        <fullName evidence="5">RRM domain-containing protein</fullName>
    </recommendedName>
</protein>
<evidence type="ECO:0008006" key="5">
    <source>
        <dbReference type="Google" id="ProtNLM"/>
    </source>
</evidence>
<organism evidence="2">
    <name type="scientific">Eremomyces bilateralis CBS 781.70</name>
    <dbReference type="NCBI Taxonomy" id="1392243"/>
    <lineage>
        <taxon>Eukaryota</taxon>
        <taxon>Fungi</taxon>
        <taxon>Dikarya</taxon>
        <taxon>Ascomycota</taxon>
        <taxon>Pezizomycotina</taxon>
        <taxon>Dothideomycetes</taxon>
        <taxon>Dothideomycetes incertae sedis</taxon>
        <taxon>Eremomycetales</taxon>
        <taxon>Eremomycetaceae</taxon>
        <taxon>Eremomyces</taxon>
    </lineage>
</organism>
<name>A0A6G1G4H0_9PEZI</name>
<feature type="region of interest" description="Disordered" evidence="1">
    <location>
        <begin position="30"/>
        <end position="82"/>
    </location>
</feature>
<dbReference type="RefSeq" id="XP_033534598.1">
    <property type="nucleotide sequence ID" value="XM_033679388.1"/>
</dbReference>
<dbReference type="GeneID" id="54419958"/>
<evidence type="ECO:0000313" key="4">
    <source>
        <dbReference type="RefSeq" id="XP_033534598.1"/>
    </source>
</evidence>
<feature type="compositionally biased region" description="Low complexity" evidence="1">
    <location>
        <begin position="212"/>
        <end position="225"/>
    </location>
</feature>
<evidence type="ECO:0000313" key="2">
    <source>
        <dbReference type="EMBL" id="KAF1812967.1"/>
    </source>
</evidence>
<sequence>MPKKQHEQAFRDIIDTARKRKHTEALAQKILGSGGRRTSAPGSLESRIDKPTHSQSIGGAVQSGRVGKKARPTAIASTAASKPTARRARVQNLYEDVITADNSALSNIASVRRTSDAIQVKGMGSPNTVIASNFAYGTTAADIESVLLAPENGIDGLLRCRLLSSSPTVIAELTFSERFAAERVIGLFNNKSADNHILHVYFKNERQPPVKAPAAKPTPTRSAAKVLRGPPTGPRRDRERAEAMELDDRTPPKAPRAQVENPRRAPAEFQDGRYGFAEEPAYNESGGGARRGRNYGGGSSGLRSDVVMSDRDQGYRR</sequence>
<dbReference type="Proteomes" id="UP000504638">
    <property type="component" value="Unplaced"/>
</dbReference>
<reference evidence="4" key="3">
    <citation type="submission" date="2025-04" db="UniProtKB">
        <authorList>
            <consortium name="RefSeq"/>
        </authorList>
    </citation>
    <scope>IDENTIFICATION</scope>
    <source>
        <strain evidence="4">CBS 781.70</strain>
    </source>
</reference>
<reference evidence="2 4" key="1">
    <citation type="submission" date="2020-01" db="EMBL/GenBank/DDBJ databases">
        <authorList>
            <consortium name="DOE Joint Genome Institute"/>
            <person name="Haridas S."/>
            <person name="Albert R."/>
            <person name="Binder M."/>
            <person name="Bloem J."/>
            <person name="Labutti K."/>
            <person name="Salamov A."/>
            <person name="Andreopoulos B."/>
            <person name="Baker S.E."/>
            <person name="Barry K."/>
            <person name="Bills G."/>
            <person name="Bluhm B.H."/>
            <person name="Cannon C."/>
            <person name="Castanera R."/>
            <person name="Culley D.E."/>
            <person name="Daum C."/>
            <person name="Ezra D."/>
            <person name="Gonzalez J.B."/>
            <person name="Henrissat B."/>
            <person name="Kuo A."/>
            <person name="Liang C."/>
            <person name="Lipzen A."/>
            <person name="Lutzoni F."/>
            <person name="Magnuson J."/>
            <person name="Mondo S."/>
            <person name="Nolan M."/>
            <person name="Ohm R."/>
            <person name="Pangilinan J."/>
            <person name="Park H.-J."/>
            <person name="Ramirez L."/>
            <person name="Alfaro M."/>
            <person name="Sun H."/>
            <person name="Tritt A."/>
            <person name="Yoshinaga Y."/>
            <person name="Zwiers L.-H."/>
            <person name="Turgeon B.G."/>
            <person name="Goodwin S.B."/>
            <person name="Spatafora J.W."/>
            <person name="Crous P.W."/>
            <person name="Grigoriev I.V."/>
        </authorList>
    </citation>
    <scope>NUCLEOTIDE SEQUENCE</scope>
    <source>
        <strain evidence="2 4">CBS 781.70</strain>
    </source>
</reference>
<dbReference type="OrthoDB" id="5374349at2759"/>
<accession>A0A6G1G4H0</accession>
<keyword evidence="3" id="KW-1185">Reference proteome</keyword>
<reference evidence="4" key="2">
    <citation type="submission" date="2020-04" db="EMBL/GenBank/DDBJ databases">
        <authorList>
            <consortium name="NCBI Genome Project"/>
        </authorList>
    </citation>
    <scope>NUCLEOTIDE SEQUENCE</scope>
    <source>
        <strain evidence="4">CBS 781.70</strain>
    </source>
</reference>
<dbReference type="InterPro" id="IPR035979">
    <property type="entry name" value="RBD_domain_sf"/>
</dbReference>
<dbReference type="EMBL" id="ML975156">
    <property type="protein sequence ID" value="KAF1812967.1"/>
    <property type="molecule type" value="Genomic_DNA"/>
</dbReference>
<feature type="compositionally biased region" description="Basic and acidic residues" evidence="1">
    <location>
        <begin position="308"/>
        <end position="317"/>
    </location>
</feature>
<feature type="compositionally biased region" description="Gly residues" evidence="1">
    <location>
        <begin position="285"/>
        <end position="300"/>
    </location>
</feature>
<dbReference type="GO" id="GO:0003676">
    <property type="term" value="F:nucleic acid binding"/>
    <property type="evidence" value="ECO:0007669"/>
    <property type="project" value="InterPro"/>
</dbReference>
<evidence type="ECO:0000313" key="3">
    <source>
        <dbReference type="Proteomes" id="UP000504638"/>
    </source>
</evidence>
<gene>
    <name evidence="2 4" type="ORF">P152DRAFT_458140</name>
</gene>
<dbReference type="AlphaFoldDB" id="A0A6G1G4H0"/>
<evidence type="ECO:0000256" key="1">
    <source>
        <dbReference type="SAM" id="MobiDB-lite"/>
    </source>
</evidence>
<feature type="compositionally biased region" description="Basic and acidic residues" evidence="1">
    <location>
        <begin position="234"/>
        <end position="251"/>
    </location>
</feature>